<comment type="cofactor">
    <cofactor evidence="1">
        <name>pyridoxal 5'-phosphate</name>
        <dbReference type="ChEBI" id="CHEBI:597326"/>
    </cofactor>
</comment>
<reference evidence="5 8" key="1">
    <citation type="submission" date="2021-06" db="EMBL/GenBank/DDBJ databases">
        <title>Collection of gut derived symbiotic bacterial strains cultured from healthy donors.</title>
        <authorList>
            <person name="Lin H."/>
            <person name="Littmann E."/>
            <person name="Pamer E.G."/>
        </authorList>
    </citation>
    <scope>NUCLEOTIDE SEQUENCE</scope>
    <source>
        <strain evidence="6 8">MSK.21.70</strain>
        <strain evidence="5">MSK.21.82</strain>
    </source>
</reference>
<accession>A0AAW4MY04</accession>
<feature type="domain" description="Aminotransferase class V" evidence="4">
    <location>
        <begin position="2"/>
        <end position="355"/>
    </location>
</feature>
<dbReference type="InterPro" id="IPR000192">
    <property type="entry name" value="Aminotrans_V_dom"/>
</dbReference>
<dbReference type="EMBL" id="JAHOEL010000033">
    <property type="protein sequence ID" value="MBV3392877.1"/>
    <property type="molecule type" value="Genomic_DNA"/>
</dbReference>
<dbReference type="Proteomes" id="UP001197492">
    <property type="component" value="Unassembled WGS sequence"/>
</dbReference>
<evidence type="ECO:0000313" key="5">
    <source>
        <dbReference type="EMBL" id="MBV3382857.1"/>
    </source>
</evidence>
<comment type="similarity">
    <text evidence="3">Belongs to the class-V pyridoxal-phosphate-dependent aminotransferase family.</text>
</comment>
<evidence type="ECO:0000256" key="3">
    <source>
        <dbReference type="RuleBase" id="RU004075"/>
    </source>
</evidence>
<sequence>MIYLDQGATSFPKLPSVKQAVMDALDHNMNAQRSTGAFKTDRLLYSTRKLIAQYFNLPSFDHVIFNSGNTESLNTCLKGILSKDDHVITTYAEHNSVLRPLRQIGVDLTVTAPYKEDILKEIREDTKMIVMTHSSNVTGELYDIDAIGQIAYENHILFVVDSAQSAGHISIDMQKSHIDLLTFSGHKGLLGMSGVGGICINTDTLIQPLKTGGTGIDSFNKKQPDSYPEHLEAGTLNIPGIASLNAGMTYLLEHQKEIEEKEKQLFDALYEGMKRINGITFYCDYDTCAHTPIIAFNLEDYDSSKISDVLSYKYDIITRCGAHCAPLMHTHLNTVERGIVRFSLSFMNSMEEVNTVIDVLKEMTEE</sequence>
<keyword evidence="8" id="KW-1185">Reference proteome</keyword>
<proteinExistence type="inferred from homology"/>
<dbReference type="GeneID" id="301324170"/>
<evidence type="ECO:0000313" key="8">
    <source>
        <dbReference type="Proteomes" id="UP001197492"/>
    </source>
</evidence>
<evidence type="ECO:0000313" key="6">
    <source>
        <dbReference type="EMBL" id="MBV3392877.1"/>
    </source>
</evidence>
<dbReference type="PANTHER" id="PTHR43586:SF4">
    <property type="entry name" value="ISOPENICILLIN N EPIMERASE"/>
    <property type="match status" value="1"/>
</dbReference>
<evidence type="ECO:0000256" key="2">
    <source>
        <dbReference type="ARBA" id="ARBA00022898"/>
    </source>
</evidence>
<dbReference type="InterPro" id="IPR020578">
    <property type="entry name" value="Aminotrans_V_PyrdxlP_BS"/>
</dbReference>
<dbReference type="GO" id="GO:0008483">
    <property type="term" value="F:transaminase activity"/>
    <property type="evidence" value="ECO:0007669"/>
    <property type="project" value="UniProtKB-KW"/>
</dbReference>
<gene>
    <name evidence="5" type="ORF">KSV97_06415</name>
    <name evidence="6" type="ORF">KSW06_06365</name>
</gene>
<evidence type="ECO:0000256" key="1">
    <source>
        <dbReference type="ARBA" id="ARBA00001933"/>
    </source>
</evidence>
<evidence type="ECO:0000313" key="7">
    <source>
        <dbReference type="Proteomes" id="UP001196408"/>
    </source>
</evidence>
<protein>
    <submittedName>
        <fullName evidence="5">Aminotransferase class V-fold PLP-dependent enzyme</fullName>
    </submittedName>
</protein>
<dbReference type="RefSeq" id="WP_217747681.1">
    <property type="nucleotide sequence ID" value="NZ_JAHOEB010000032.1"/>
</dbReference>
<organism evidence="5 7">
    <name type="scientific">Catenibacterium mitsuokai</name>
    <dbReference type="NCBI Taxonomy" id="100886"/>
    <lineage>
        <taxon>Bacteria</taxon>
        <taxon>Bacillati</taxon>
        <taxon>Bacillota</taxon>
        <taxon>Erysipelotrichia</taxon>
        <taxon>Erysipelotrichales</taxon>
        <taxon>Coprobacillaceae</taxon>
        <taxon>Catenibacterium</taxon>
    </lineage>
</organism>
<comment type="caution">
    <text evidence="5">The sequence shown here is derived from an EMBL/GenBank/DDBJ whole genome shotgun (WGS) entry which is preliminary data.</text>
</comment>
<name>A0AAW4MY04_9FIRM</name>
<dbReference type="Pfam" id="PF00266">
    <property type="entry name" value="Aminotran_5"/>
    <property type="match status" value="1"/>
</dbReference>
<keyword evidence="5" id="KW-0808">Transferase</keyword>
<dbReference type="AlphaFoldDB" id="A0AAW4MY04"/>
<dbReference type="EMBL" id="JAHOEF010000034">
    <property type="protein sequence ID" value="MBV3382857.1"/>
    <property type="molecule type" value="Genomic_DNA"/>
</dbReference>
<keyword evidence="5" id="KW-0032">Aminotransferase</keyword>
<dbReference type="PANTHER" id="PTHR43586">
    <property type="entry name" value="CYSTEINE DESULFURASE"/>
    <property type="match status" value="1"/>
</dbReference>
<dbReference type="PROSITE" id="PS00595">
    <property type="entry name" value="AA_TRANSFER_CLASS_5"/>
    <property type="match status" value="1"/>
</dbReference>
<evidence type="ECO:0000259" key="4">
    <source>
        <dbReference type="Pfam" id="PF00266"/>
    </source>
</evidence>
<dbReference type="Proteomes" id="UP001196408">
    <property type="component" value="Unassembled WGS sequence"/>
</dbReference>
<keyword evidence="2" id="KW-0663">Pyridoxal phosphate</keyword>